<dbReference type="SUPFAM" id="SSF56784">
    <property type="entry name" value="HAD-like"/>
    <property type="match status" value="1"/>
</dbReference>
<dbReference type="OrthoDB" id="2929958at2759"/>
<evidence type="ECO:0000313" key="3">
    <source>
        <dbReference type="EMBL" id="KAB1206879.1"/>
    </source>
</evidence>
<reference evidence="3" key="3">
    <citation type="submission" date="2019-09" db="EMBL/GenBank/DDBJ databases">
        <authorList>
            <person name="Gao Z."/>
        </authorList>
    </citation>
    <scope>NUCLEOTIDE SEQUENCE</scope>
    <source>
        <tissue evidence="3">Leaves</tissue>
    </source>
</reference>
<dbReference type="Gene3D" id="3.40.50.1000">
    <property type="entry name" value="HAD superfamily/HAD-like"/>
    <property type="match status" value="1"/>
</dbReference>
<dbReference type="Proteomes" id="UP000516437">
    <property type="component" value="Chromosome 7"/>
</dbReference>
<comment type="caution">
    <text evidence="3">The sequence shown here is derived from an EMBL/GenBank/DDBJ whole genome shotgun (WGS) entry which is preliminary data.</text>
</comment>
<reference evidence="3 4" key="2">
    <citation type="journal article" date="2019" name="Plant Biotechnol. J.">
        <title>The red bayberry genome and genetic basis of sex determination.</title>
        <authorList>
            <person name="Jia H.M."/>
            <person name="Jia H.J."/>
            <person name="Cai Q.L."/>
            <person name="Wang Y."/>
            <person name="Zhao H.B."/>
            <person name="Yang W.F."/>
            <person name="Wang G.Y."/>
            <person name="Li Y.H."/>
            <person name="Zhan D.L."/>
            <person name="Shen Y.T."/>
            <person name="Niu Q.F."/>
            <person name="Chang L."/>
            <person name="Qiu J."/>
            <person name="Zhao L."/>
            <person name="Xie H.B."/>
            <person name="Fu W.Y."/>
            <person name="Jin J."/>
            <person name="Li X.W."/>
            <person name="Jiao Y."/>
            <person name="Zhou C.C."/>
            <person name="Tu T."/>
            <person name="Chai C.Y."/>
            <person name="Gao J.L."/>
            <person name="Fan L.J."/>
            <person name="van de Weg E."/>
            <person name="Wang J.Y."/>
            <person name="Gao Z.S."/>
        </authorList>
    </citation>
    <scope>NUCLEOTIDE SEQUENCE [LARGE SCALE GENOMIC DNA]</scope>
    <source>
        <tissue evidence="3">Leaves</tissue>
    </source>
</reference>
<dbReference type="EMBL" id="RXIC02000025">
    <property type="protein sequence ID" value="KAB1206879.1"/>
    <property type="molecule type" value="Genomic_DNA"/>
</dbReference>
<protein>
    <submittedName>
        <fullName evidence="3">ATPase 10, plasma membrane-type</fullName>
    </submittedName>
</protein>
<keyword evidence="4" id="KW-1185">Reference proteome</keyword>
<proteinExistence type="predicted"/>
<keyword evidence="1" id="KW-0460">Magnesium</keyword>
<evidence type="ECO:0000256" key="1">
    <source>
        <dbReference type="ARBA" id="ARBA00022842"/>
    </source>
</evidence>
<name>A0A6A1V2F6_9ROSI</name>
<evidence type="ECO:0000313" key="4">
    <source>
        <dbReference type="Proteomes" id="UP000516437"/>
    </source>
</evidence>
<organism evidence="3 4">
    <name type="scientific">Morella rubra</name>
    <name type="common">Chinese bayberry</name>
    <dbReference type="NCBI Taxonomy" id="262757"/>
    <lineage>
        <taxon>Eukaryota</taxon>
        <taxon>Viridiplantae</taxon>
        <taxon>Streptophyta</taxon>
        <taxon>Embryophyta</taxon>
        <taxon>Tracheophyta</taxon>
        <taxon>Spermatophyta</taxon>
        <taxon>Magnoliopsida</taxon>
        <taxon>eudicotyledons</taxon>
        <taxon>Gunneridae</taxon>
        <taxon>Pentapetalae</taxon>
        <taxon>rosids</taxon>
        <taxon>fabids</taxon>
        <taxon>Fagales</taxon>
        <taxon>Myricaceae</taxon>
        <taxon>Morella</taxon>
    </lineage>
</organism>
<dbReference type="InterPro" id="IPR023214">
    <property type="entry name" value="HAD_sf"/>
</dbReference>
<sequence length="88" mass="9315">MTWRRVAKSLQALVAHGLLFSFTLLLALKLQNAVPYSWCAAVKIVQEKKHVVGMTGDGVNDAPALKKADIGIAVANATDAARSAAEIV</sequence>
<gene>
    <name evidence="3" type="ORF">CJ030_MR7G008205</name>
    <name evidence="2" type="ORF">CJ030_MR7G008214</name>
</gene>
<dbReference type="EMBL" id="RXIC02000025">
    <property type="protein sequence ID" value="KAB1206870.1"/>
    <property type="molecule type" value="Genomic_DNA"/>
</dbReference>
<dbReference type="Pfam" id="PF08282">
    <property type="entry name" value="Hydrolase_3"/>
    <property type="match status" value="1"/>
</dbReference>
<dbReference type="PRINTS" id="PR00119">
    <property type="entry name" value="CATATPASE"/>
</dbReference>
<evidence type="ECO:0000313" key="2">
    <source>
        <dbReference type="EMBL" id="KAB1206870.1"/>
    </source>
</evidence>
<dbReference type="AlphaFoldDB" id="A0A6A1V2F6"/>
<dbReference type="InterPro" id="IPR036412">
    <property type="entry name" value="HAD-like_sf"/>
</dbReference>
<reference evidence="3" key="1">
    <citation type="submission" date="2018-07" db="EMBL/GenBank/DDBJ databases">
        <authorList>
            <person name="Gao Z.-S."/>
            <person name="Jia H.-M."/>
            <person name="Jia H.-J."/>
            <person name="Cai Q.-L."/>
            <person name="Wang Y."/>
            <person name="Zhao H.-B."/>
        </authorList>
    </citation>
    <scope>NUCLEOTIDE SEQUENCE</scope>
    <source>
        <tissue evidence="3">Leaves</tissue>
    </source>
</reference>
<dbReference type="PANTHER" id="PTHR42861">
    <property type="entry name" value="CALCIUM-TRANSPORTING ATPASE"/>
    <property type="match status" value="1"/>
</dbReference>
<accession>A0A6A1V2F6</accession>